<comment type="caution">
    <text evidence="1">The sequence shown here is derived from an EMBL/GenBank/DDBJ whole genome shotgun (WGS) entry which is preliminary data.</text>
</comment>
<dbReference type="EMBL" id="BPLR01007028">
    <property type="protein sequence ID" value="GIY13976.1"/>
    <property type="molecule type" value="Genomic_DNA"/>
</dbReference>
<gene>
    <name evidence="1" type="ORF">CEXT_85081</name>
</gene>
<name>A0AAV4R0Z8_CAEEX</name>
<protein>
    <submittedName>
        <fullName evidence="1">Uncharacterized protein</fullName>
    </submittedName>
</protein>
<dbReference type="Proteomes" id="UP001054945">
    <property type="component" value="Unassembled WGS sequence"/>
</dbReference>
<dbReference type="AlphaFoldDB" id="A0AAV4R0Z8"/>
<evidence type="ECO:0000313" key="2">
    <source>
        <dbReference type="Proteomes" id="UP001054945"/>
    </source>
</evidence>
<organism evidence="1 2">
    <name type="scientific">Caerostris extrusa</name>
    <name type="common">Bark spider</name>
    <name type="synonym">Caerostris bankana</name>
    <dbReference type="NCBI Taxonomy" id="172846"/>
    <lineage>
        <taxon>Eukaryota</taxon>
        <taxon>Metazoa</taxon>
        <taxon>Ecdysozoa</taxon>
        <taxon>Arthropoda</taxon>
        <taxon>Chelicerata</taxon>
        <taxon>Arachnida</taxon>
        <taxon>Araneae</taxon>
        <taxon>Araneomorphae</taxon>
        <taxon>Entelegynae</taxon>
        <taxon>Araneoidea</taxon>
        <taxon>Araneidae</taxon>
        <taxon>Caerostris</taxon>
    </lineage>
</organism>
<proteinExistence type="predicted"/>
<sequence>MVGQGLLEYTEGTRLSECCFFFMVGQGLLEDSETRDVVSSSWWDKAFWKIPEKVVAEGLLKDSETRDVVSSSWWDFFMVVGQGLLEDSETREWWDKKMLFLLHGGTRPSGRFRNKRCFFFTEYSC</sequence>
<accession>A0AAV4R0Z8</accession>
<reference evidence="1 2" key="1">
    <citation type="submission" date="2021-06" db="EMBL/GenBank/DDBJ databases">
        <title>Caerostris extrusa draft genome.</title>
        <authorList>
            <person name="Kono N."/>
            <person name="Arakawa K."/>
        </authorList>
    </citation>
    <scope>NUCLEOTIDE SEQUENCE [LARGE SCALE GENOMIC DNA]</scope>
</reference>
<keyword evidence="2" id="KW-1185">Reference proteome</keyword>
<evidence type="ECO:0000313" key="1">
    <source>
        <dbReference type="EMBL" id="GIY13976.1"/>
    </source>
</evidence>